<keyword evidence="2" id="KW-1185">Reference proteome</keyword>
<comment type="caution">
    <text evidence="1">The sequence shown here is derived from an EMBL/GenBank/DDBJ whole genome shotgun (WGS) entry which is preliminary data.</text>
</comment>
<reference evidence="2" key="1">
    <citation type="journal article" date="2022" name="Mol. Ecol. Resour.">
        <title>The genomes of chicory, endive, great burdock and yacon provide insights into Asteraceae palaeo-polyploidization history and plant inulin production.</title>
        <authorList>
            <person name="Fan W."/>
            <person name="Wang S."/>
            <person name="Wang H."/>
            <person name="Wang A."/>
            <person name="Jiang F."/>
            <person name="Liu H."/>
            <person name="Zhao H."/>
            <person name="Xu D."/>
            <person name="Zhang Y."/>
        </authorList>
    </citation>
    <scope>NUCLEOTIDE SEQUENCE [LARGE SCALE GENOMIC DNA]</scope>
    <source>
        <strain evidence="2">cv. Niubang</strain>
    </source>
</reference>
<organism evidence="1 2">
    <name type="scientific">Arctium lappa</name>
    <name type="common">Greater burdock</name>
    <name type="synonym">Lappa major</name>
    <dbReference type="NCBI Taxonomy" id="4217"/>
    <lineage>
        <taxon>Eukaryota</taxon>
        <taxon>Viridiplantae</taxon>
        <taxon>Streptophyta</taxon>
        <taxon>Embryophyta</taxon>
        <taxon>Tracheophyta</taxon>
        <taxon>Spermatophyta</taxon>
        <taxon>Magnoliopsida</taxon>
        <taxon>eudicotyledons</taxon>
        <taxon>Gunneridae</taxon>
        <taxon>Pentapetalae</taxon>
        <taxon>asterids</taxon>
        <taxon>campanulids</taxon>
        <taxon>Asterales</taxon>
        <taxon>Asteraceae</taxon>
        <taxon>Carduoideae</taxon>
        <taxon>Cardueae</taxon>
        <taxon>Arctiinae</taxon>
        <taxon>Arctium</taxon>
    </lineage>
</organism>
<reference evidence="1 2" key="2">
    <citation type="journal article" date="2022" name="Mol. Ecol. Resour.">
        <title>The genomes of chicory, endive, great burdock and yacon provide insights into Asteraceae paleo-polyploidization history and plant inulin production.</title>
        <authorList>
            <person name="Fan W."/>
            <person name="Wang S."/>
            <person name="Wang H."/>
            <person name="Wang A."/>
            <person name="Jiang F."/>
            <person name="Liu H."/>
            <person name="Zhao H."/>
            <person name="Xu D."/>
            <person name="Zhang Y."/>
        </authorList>
    </citation>
    <scope>NUCLEOTIDE SEQUENCE [LARGE SCALE GENOMIC DNA]</scope>
    <source>
        <strain evidence="2">cv. Niubang</strain>
    </source>
</reference>
<evidence type="ECO:0000313" key="2">
    <source>
        <dbReference type="Proteomes" id="UP001055879"/>
    </source>
</evidence>
<accession>A0ACB8ZZM6</accession>
<dbReference type="EMBL" id="CM042055">
    <property type="protein sequence ID" value="KAI3703115.1"/>
    <property type="molecule type" value="Genomic_DNA"/>
</dbReference>
<proteinExistence type="predicted"/>
<name>A0ACB8ZZM6_ARCLA</name>
<evidence type="ECO:0000313" key="1">
    <source>
        <dbReference type="EMBL" id="KAI3703115.1"/>
    </source>
</evidence>
<sequence>MRIAIHCLLLLLASSCSFSSPISFSDNVFTSQPSIGRNLLQADKPCPLSLETMNYTIITSRCKGPKYPANICCQAFKDFACPYANELNDLSNECATVMFSYINRYGNYPPGIFSSLCHGDNVGLACDAVPPGAGQGGVTDDSNNSLITSNPFSLIILTTGFLILLLW</sequence>
<gene>
    <name evidence="1" type="ORF">L6452_28871</name>
</gene>
<protein>
    <submittedName>
        <fullName evidence="1">Uncharacterized protein</fullName>
    </submittedName>
</protein>
<dbReference type="Proteomes" id="UP001055879">
    <property type="component" value="Linkage Group LG09"/>
</dbReference>